<dbReference type="Pfam" id="PF09531">
    <property type="entry name" value="Ndc1_Nup"/>
    <property type="match status" value="1"/>
</dbReference>
<dbReference type="GO" id="GO:0015031">
    <property type="term" value="P:protein transport"/>
    <property type="evidence" value="ECO:0007669"/>
    <property type="project" value="UniProtKB-KW"/>
</dbReference>
<proteinExistence type="inferred from homology"/>
<evidence type="ECO:0000256" key="7">
    <source>
        <dbReference type="ARBA" id="ARBA00022927"/>
    </source>
</evidence>
<comment type="subcellular location">
    <subcellularLocation>
        <location evidence="1">Nucleus membrane</location>
        <topology evidence="1">Multi-pass membrane protein</topology>
    </subcellularLocation>
    <subcellularLocation>
        <location evidence="2">Nucleus</location>
        <location evidence="2">Nuclear pore complex</location>
    </subcellularLocation>
</comment>
<dbReference type="InterPro" id="IPR019049">
    <property type="entry name" value="Nucleoporin_prot_Ndc1/Nup"/>
</dbReference>
<feature type="transmembrane region" description="Helical" evidence="14">
    <location>
        <begin position="267"/>
        <end position="288"/>
    </location>
</feature>
<keyword evidence="4" id="KW-0813">Transport</keyword>
<comment type="similarity">
    <text evidence="3">Belongs to the NDC1 family.</text>
</comment>
<dbReference type="PANTHER" id="PTHR13269:SF6">
    <property type="entry name" value="NUCLEOPORIN NDC1"/>
    <property type="match status" value="1"/>
</dbReference>
<evidence type="ECO:0000256" key="1">
    <source>
        <dbReference type="ARBA" id="ARBA00004232"/>
    </source>
</evidence>
<feature type="compositionally biased region" description="Low complexity" evidence="13">
    <location>
        <begin position="412"/>
        <end position="422"/>
    </location>
</feature>
<feature type="transmembrane region" description="Helical" evidence="14">
    <location>
        <begin position="163"/>
        <end position="183"/>
    </location>
</feature>
<accession>A0AAU9WJY3</accession>
<keyword evidence="5 14" id="KW-0812">Transmembrane</keyword>
<evidence type="ECO:0000256" key="10">
    <source>
        <dbReference type="ARBA" id="ARBA00023132"/>
    </source>
</evidence>
<sequence>MVPSDSSEPPRSEVSKVKWFTEGEFWWRTFAAVTWVMIILPHALLLSSLAASVDLFHPFNWISGGLSLVLSFPFWVSTCFYGAISIVVTLSNSKFNTVKNVTHQNQMSALLFPLHPARMFHIFLFTLCGSLSAWCFQGIIGDEEDVLTILCETSEEYCLNERLVFGILFGAWLGFYTSLNYFLRKKFHFVFPRVQQQKVLFQIKLSVGPCVKESIIVCLKACGWYYLLYYFLGNIPRDATANILDISLDRNVTPLNSIAGLLNLSQFWHLVTTGSLILFVWTFGNKLLIIFHTQIYRFPVEYSLSHQQDQSLCVVIKNKTIPLLKYLALFDLVHLSQFSLTRRKQIFSLSQPSGRPDNWTSISTECLSLIESLTHKLSAEVSLQTHRQQPVLDPKVLGPALVNGHANGHTGQSSPLLSSPYQSPLSVTRRHQSLSSPGTVYLWSDKTENTQKIPSPKTKKDFGVINHFKGRVNEMVDSSVSKINQIPHRIACRLKEIPVIGFLFDKIPETQTQALFADCQLQIWAVEALSRLVASSYTEDTYGVVQKSLPKIFVSLLNLLQALDQHSKLSLALISRPEIQPRPPQPQGYQLRATLVSSIYRITKIFHEHLRNLPMAVEHEKKLESFLMFRE</sequence>
<evidence type="ECO:0000256" key="11">
    <source>
        <dbReference type="ARBA" id="ARBA00023136"/>
    </source>
</evidence>
<dbReference type="GO" id="GO:0006999">
    <property type="term" value="P:nuclear pore organization"/>
    <property type="evidence" value="ECO:0007669"/>
    <property type="project" value="TreeGrafter"/>
</dbReference>
<evidence type="ECO:0000256" key="3">
    <source>
        <dbReference type="ARBA" id="ARBA00005760"/>
    </source>
</evidence>
<evidence type="ECO:0000256" key="8">
    <source>
        <dbReference type="ARBA" id="ARBA00022989"/>
    </source>
</evidence>
<keyword evidence="9" id="KW-0811">Translocation</keyword>
<evidence type="ECO:0000256" key="2">
    <source>
        <dbReference type="ARBA" id="ARBA00004567"/>
    </source>
</evidence>
<dbReference type="AlphaFoldDB" id="A0AAU9WJY3"/>
<protein>
    <recommendedName>
        <fullName evidence="17">Nucleoporin NDC1</fullName>
    </recommendedName>
</protein>
<dbReference type="GO" id="GO:0031965">
    <property type="term" value="C:nuclear membrane"/>
    <property type="evidence" value="ECO:0007669"/>
    <property type="project" value="UniProtKB-SubCell"/>
</dbReference>
<dbReference type="Proteomes" id="UP001159428">
    <property type="component" value="Unassembled WGS sequence"/>
</dbReference>
<reference evidence="15 16" key="1">
    <citation type="submission" date="2022-05" db="EMBL/GenBank/DDBJ databases">
        <authorList>
            <consortium name="Genoscope - CEA"/>
            <person name="William W."/>
        </authorList>
    </citation>
    <scope>NUCLEOTIDE SEQUENCE [LARGE SCALE GENOMIC DNA]</scope>
</reference>
<name>A0AAU9WJY3_9CNID</name>
<keyword evidence="12" id="KW-0539">Nucleus</keyword>
<evidence type="ECO:0000256" key="9">
    <source>
        <dbReference type="ARBA" id="ARBA00023010"/>
    </source>
</evidence>
<feature type="region of interest" description="Disordered" evidence="13">
    <location>
        <begin position="402"/>
        <end position="422"/>
    </location>
</feature>
<keyword evidence="11 14" id="KW-0472">Membrane</keyword>
<keyword evidence="16" id="KW-1185">Reference proteome</keyword>
<evidence type="ECO:0000256" key="6">
    <source>
        <dbReference type="ARBA" id="ARBA00022816"/>
    </source>
</evidence>
<comment type="caution">
    <text evidence="15">The sequence shown here is derived from an EMBL/GenBank/DDBJ whole genome shotgun (WGS) entry which is preliminary data.</text>
</comment>
<evidence type="ECO:0000256" key="12">
    <source>
        <dbReference type="ARBA" id="ARBA00023242"/>
    </source>
</evidence>
<evidence type="ECO:0008006" key="17">
    <source>
        <dbReference type="Google" id="ProtNLM"/>
    </source>
</evidence>
<evidence type="ECO:0000256" key="14">
    <source>
        <dbReference type="SAM" id="Phobius"/>
    </source>
</evidence>
<dbReference type="PANTHER" id="PTHR13269">
    <property type="entry name" value="NUCLEOPORIN NDC1"/>
    <property type="match status" value="1"/>
</dbReference>
<gene>
    <name evidence="15" type="ORF">PMEA_00006470</name>
</gene>
<dbReference type="GO" id="GO:0070762">
    <property type="term" value="C:nuclear pore transmembrane ring"/>
    <property type="evidence" value="ECO:0007669"/>
    <property type="project" value="TreeGrafter"/>
</dbReference>
<keyword evidence="10" id="KW-0906">Nuclear pore complex</keyword>
<dbReference type="GO" id="GO:0051028">
    <property type="term" value="P:mRNA transport"/>
    <property type="evidence" value="ECO:0007669"/>
    <property type="project" value="UniProtKB-KW"/>
</dbReference>
<evidence type="ECO:0000256" key="5">
    <source>
        <dbReference type="ARBA" id="ARBA00022692"/>
    </source>
</evidence>
<feature type="transmembrane region" description="Helical" evidence="14">
    <location>
        <begin position="120"/>
        <end position="140"/>
    </location>
</feature>
<keyword evidence="7" id="KW-0653">Protein transport</keyword>
<evidence type="ECO:0000256" key="4">
    <source>
        <dbReference type="ARBA" id="ARBA00022448"/>
    </source>
</evidence>
<keyword evidence="6" id="KW-0509">mRNA transport</keyword>
<dbReference type="GO" id="GO:0030674">
    <property type="term" value="F:protein-macromolecule adaptor activity"/>
    <property type="evidence" value="ECO:0007669"/>
    <property type="project" value="TreeGrafter"/>
</dbReference>
<feature type="transmembrane region" description="Helical" evidence="14">
    <location>
        <begin position="25"/>
        <end position="46"/>
    </location>
</feature>
<evidence type="ECO:0000313" key="16">
    <source>
        <dbReference type="Proteomes" id="UP001159428"/>
    </source>
</evidence>
<evidence type="ECO:0000256" key="13">
    <source>
        <dbReference type="SAM" id="MobiDB-lite"/>
    </source>
</evidence>
<organism evidence="15 16">
    <name type="scientific">Pocillopora meandrina</name>
    <dbReference type="NCBI Taxonomy" id="46732"/>
    <lineage>
        <taxon>Eukaryota</taxon>
        <taxon>Metazoa</taxon>
        <taxon>Cnidaria</taxon>
        <taxon>Anthozoa</taxon>
        <taxon>Hexacorallia</taxon>
        <taxon>Scleractinia</taxon>
        <taxon>Astrocoeniina</taxon>
        <taxon>Pocilloporidae</taxon>
        <taxon>Pocillopora</taxon>
    </lineage>
</organism>
<dbReference type="EMBL" id="CALNXJ010000015">
    <property type="protein sequence ID" value="CAH3116534.1"/>
    <property type="molecule type" value="Genomic_DNA"/>
</dbReference>
<keyword evidence="8 14" id="KW-1133">Transmembrane helix</keyword>
<evidence type="ECO:0000313" key="15">
    <source>
        <dbReference type="EMBL" id="CAH3116534.1"/>
    </source>
</evidence>
<feature type="transmembrane region" description="Helical" evidence="14">
    <location>
        <begin position="66"/>
        <end position="90"/>
    </location>
</feature>